<comment type="caution">
    <text evidence="3">The sequence shown here is derived from an EMBL/GenBank/DDBJ whole genome shotgun (WGS) entry which is preliminary data.</text>
</comment>
<keyword evidence="2" id="KW-0732">Signal</keyword>
<dbReference type="Proteomes" id="UP000703661">
    <property type="component" value="Unassembled WGS sequence"/>
</dbReference>
<organism evidence="3 4">
    <name type="scientific">Entomortierella chlamydospora</name>
    <dbReference type="NCBI Taxonomy" id="101097"/>
    <lineage>
        <taxon>Eukaryota</taxon>
        <taxon>Fungi</taxon>
        <taxon>Fungi incertae sedis</taxon>
        <taxon>Mucoromycota</taxon>
        <taxon>Mortierellomycotina</taxon>
        <taxon>Mortierellomycetes</taxon>
        <taxon>Mortierellales</taxon>
        <taxon>Mortierellaceae</taxon>
        <taxon>Entomortierella</taxon>
    </lineage>
</organism>
<dbReference type="EMBL" id="JAAAID010000188">
    <property type="protein sequence ID" value="KAG0020923.1"/>
    <property type="molecule type" value="Genomic_DNA"/>
</dbReference>
<protein>
    <submittedName>
        <fullName evidence="3">Uncharacterized protein</fullName>
    </submittedName>
</protein>
<dbReference type="AlphaFoldDB" id="A0A9P6N0Q2"/>
<dbReference type="OrthoDB" id="3044029at2759"/>
<name>A0A9P6N0Q2_9FUNG</name>
<gene>
    <name evidence="3" type="ORF">BGZ80_003339</name>
</gene>
<feature type="region of interest" description="Disordered" evidence="1">
    <location>
        <begin position="190"/>
        <end position="215"/>
    </location>
</feature>
<keyword evidence="4" id="KW-1185">Reference proteome</keyword>
<evidence type="ECO:0000256" key="1">
    <source>
        <dbReference type="SAM" id="MobiDB-lite"/>
    </source>
</evidence>
<feature type="signal peptide" evidence="2">
    <location>
        <begin position="1"/>
        <end position="20"/>
    </location>
</feature>
<evidence type="ECO:0000313" key="4">
    <source>
        <dbReference type="Proteomes" id="UP000703661"/>
    </source>
</evidence>
<feature type="chain" id="PRO_5040108747" evidence="2">
    <location>
        <begin position="21"/>
        <end position="280"/>
    </location>
</feature>
<evidence type="ECO:0000313" key="3">
    <source>
        <dbReference type="EMBL" id="KAG0020923.1"/>
    </source>
</evidence>
<feature type="region of interest" description="Disordered" evidence="1">
    <location>
        <begin position="229"/>
        <end position="254"/>
    </location>
</feature>
<accession>A0A9P6N0Q2</accession>
<reference evidence="3" key="1">
    <citation type="journal article" date="2020" name="Fungal Divers.">
        <title>Resolving the Mortierellaceae phylogeny through synthesis of multi-gene phylogenetics and phylogenomics.</title>
        <authorList>
            <person name="Vandepol N."/>
            <person name="Liber J."/>
            <person name="Desiro A."/>
            <person name="Na H."/>
            <person name="Kennedy M."/>
            <person name="Barry K."/>
            <person name="Grigoriev I.V."/>
            <person name="Miller A.N."/>
            <person name="O'Donnell K."/>
            <person name="Stajich J.E."/>
            <person name="Bonito G."/>
        </authorList>
    </citation>
    <scope>NUCLEOTIDE SEQUENCE</scope>
    <source>
        <strain evidence="3">NRRL 2769</strain>
    </source>
</reference>
<proteinExistence type="predicted"/>
<sequence>MRATTLLLASAAVLAMGAQAQINGQIAALDSADSYCFFLPPMLGGDIAANEDKAIAFCNKANSRAPGAKIFPSGFVLSAHWATGNNWVQITGQIDPVQYALNPCDTGGQYDIKAPVGATCAGYKHFVNVIEPEIGVYGMRCCQEKADCDVTHSTYGVKRIYGDYDFSGPRADGPLPLSLKCVNGSLPAGVEVPTPSSGGSNTTSTASTTSTTSTVASTKTLTTVANTTSTISSAAPQKTTESAGSEAGTDNKVSQNAASGKDVMMAATAILAAAVGLIMA</sequence>
<evidence type="ECO:0000256" key="2">
    <source>
        <dbReference type="SAM" id="SignalP"/>
    </source>
</evidence>
<feature type="compositionally biased region" description="Low complexity" evidence="1">
    <location>
        <begin position="194"/>
        <end position="215"/>
    </location>
</feature>
<feature type="compositionally biased region" description="Polar residues" evidence="1">
    <location>
        <begin position="229"/>
        <end position="243"/>
    </location>
</feature>